<sequence length="105" mass="12201">MVLKFEINDEIYSQKEARALCTLLLNKYKISRIVNDLNDFLFLKEAFERHHYNPLKKLPSPIKNIFVKPSSSGSNYQFWVVLADGTKTHIGYSKKCFVTEKANNT</sequence>
<dbReference type="Proteomes" id="UP000198329">
    <property type="component" value="Chromosome I"/>
</dbReference>
<dbReference type="Gene3D" id="3.10.450.40">
    <property type="match status" value="1"/>
</dbReference>
<name>A0AAC9UIZ4_9GAMM</name>
<dbReference type="EMBL" id="CP011036">
    <property type="protein sequence ID" value="ASM54523.1"/>
    <property type="molecule type" value="Genomic_DNA"/>
</dbReference>
<keyword evidence="2" id="KW-1185">Reference proteome</keyword>
<dbReference type="KEGG" id="png:PNIG_a2514"/>
<accession>A0AAC9UIZ4</accession>
<reference evidence="1 2" key="1">
    <citation type="submission" date="2015-03" db="EMBL/GenBank/DDBJ databases">
        <authorList>
            <person name="Xie B.-B."/>
            <person name="Rong J.-C."/>
            <person name="Qin Q.-L."/>
            <person name="Zhang Y.-Z."/>
        </authorList>
    </citation>
    <scope>NUCLEOTIDE SEQUENCE [LARGE SCALE GENOMIC DNA]</scope>
    <source>
        <strain evidence="1 2">KMM 661</strain>
    </source>
</reference>
<evidence type="ECO:0000313" key="1">
    <source>
        <dbReference type="EMBL" id="ASM54523.1"/>
    </source>
</evidence>
<organism evidence="1 2">
    <name type="scientific">Pseudoalteromonas nigrifaciens</name>
    <dbReference type="NCBI Taxonomy" id="28109"/>
    <lineage>
        <taxon>Bacteria</taxon>
        <taxon>Pseudomonadati</taxon>
        <taxon>Pseudomonadota</taxon>
        <taxon>Gammaproteobacteria</taxon>
        <taxon>Alteromonadales</taxon>
        <taxon>Pseudoalteromonadaceae</taxon>
        <taxon>Pseudoalteromonas</taxon>
    </lineage>
</organism>
<dbReference type="Pfam" id="PF11523">
    <property type="entry name" value="DUF3223"/>
    <property type="match status" value="1"/>
</dbReference>
<dbReference type="AlphaFoldDB" id="A0AAC9UIZ4"/>
<gene>
    <name evidence="1" type="ORF">PNIG_a2514</name>
</gene>
<dbReference type="RefSeq" id="WP_089368490.1">
    <property type="nucleotide sequence ID" value="NZ_BJXZ01000080.1"/>
</dbReference>
<protein>
    <submittedName>
        <fullName evidence="1">Uncharacterized protein</fullName>
    </submittedName>
</protein>
<proteinExistence type="predicted"/>
<evidence type="ECO:0000313" key="2">
    <source>
        <dbReference type="Proteomes" id="UP000198329"/>
    </source>
</evidence>
<dbReference type="GeneID" id="300942155"/>